<reference evidence="2 4" key="1">
    <citation type="submission" date="2016-10" db="EMBL/GenBank/DDBJ databases">
        <authorList>
            <person name="Varghese N."/>
            <person name="Submissions S."/>
        </authorList>
    </citation>
    <scope>NUCLEOTIDE SEQUENCE [LARGE SCALE GENOMIC DNA]</scope>
    <source>
        <strain evidence="2 4">CGMCC 1.11215</strain>
    </source>
</reference>
<dbReference type="EMBL" id="SOFD01000025">
    <property type="protein sequence ID" value="TFB77158.1"/>
    <property type="molecule type" value="Genomic_DNA"/>
</dbReference>
<proteinExistence type="predicted"/>
<dbReference type="STRING" id="1424659.SAMN05216368_10578"/>
<sequence>MRRFHRTSPRDSSRRRLWVYLAVGLFLLADIYLVATALTSTRAETSLPDSPPPAALVPTATPVPSPTGSVAASVSPVPLTRILSAVSSTIAWRAVTGTCPDPLAEPAVSTDGGASWTATDANGPTEVTALQSIDATNESVAQFVGFAEEDCSPQVVRTFVAGDNYSSSEDELDTMWFVDPADRSELHGPAGFQPAPCDAVVSLAPSSDADSAAVLCADGRLFATTDAATTWSPPVTVAGIVTVTATSTGYLAVATTTGTTTATDCIGVNLVALTADLTPTVTGCYPTEQTPAALAGNVAVAAADDTLWLWIGDATLRSTDAGRTWL</sequence>
<evidence type="ECO:0000313" key="2">
    <source>
        <dbReference type="EMBL" id="SDN37647.1"/>
    </source>
</evidence>
<evidence type="ECO:0000313" key="3">
    <source>
        <dbReference type="EMBL" id="TFB77158.1"/>
    </source>
</evidence>
<dbReference type="SUPFAM" id="SSF110296">
    <property type="entry name" value="Oligoxyloglucan reducing end-specific cellobiohydrolase"/>
    <property type="match status" value="1"/>
</dbReference>
<gene>
    <name evidence="3" type="ORF">E3O21_09695</name>
    <name evidence="2" type="ORF">SAMN05216368_10578</name>
</gene>
<dbReference type="InterPro" id="IPR015943">
    <property type="entry name" value="WD40/YVTN_repeat-like_dom_sf"/>
</dbReference>
<dbReference type="EMBL" id="FNIB01000005">
    <property type="protein sequence ID" value="SDN37647.1"/>
    <property type="molecule type" value="Genomic_DNA"/>
</dbReference>
<dbReference type="AlphaFoldDB" id="A0A4R8V458"/>
<dbReference type="Proteomes" id="UP000298252">
    <property type="component" value="Unassembled WGS sequence"/>
</dbReference>
<evidence type="ECO:0000256" key="1">
    <source>
        <dbReference type="SAM" id="MobiDB-lite"/>
    </source>
</evidence>
<name>A0A4R8V458_9MICO</name>
<reference evidence="3 5" key="2">
    <citation type="submission" date="2019-03" db="EMBL/GenBank/DDBJ databases">
        <title>Genomics of glacier-inhabiting Cryobacterium strains.</title>
        <authorList>
            <person name="Liu Q."/>
            <person name="Xin Y.-H."/>
        </authorList>
    </citation>
    <scope>NUCLEOTIDE SEQUENCE [LARGE SCALE GENOMIC DNA]</scope>
    <source>
        <strain evidence="3 5">Hh8</strain>
    </source>
</reference>
<organism evidence="2 4">
    <name type="scientific">Cryobacterium flavum</name>
    <dbReference type="NCBI Taxonomy" id="1424659"/>
    <lineage>
        <taxon>Bacteria</taxon>
        <taxon>Bacillati</taxon>
        <taxon>Actinomycetota</taxon>
        <taxon>Actinomycetes</taxon>
        <taxon>Micrococcales</taxon>
        <taxon>Microbacteriaceae</taxon>
        <taxon>Cryobacterium</taxon>
    </lineage>
</organism>
<keyword evidence="5" id="KW-1185">Reference proteome</keyword>
<dbReference type="Proteomes" id="UP000199639">
    <property type="component" value="Unassembled WGS sequence"/>
</dbReference>
<evidence type="ECO:0000313" key="4">
    <source>
        <dbReference type="Proteomes" id="UP000199639"/>
    </source>
</evidence>
<evidence type="ECO:0008006" key="6">
    <source>
        <dbReference type="Google" id="ProtNLM"/>
    </source>
</evidence>
<protein>
    <recommendedName>
        <fullName evidence="6">Exo-alpha-sialidase</fullName>
    </recommendedName>
</protein>
<dbReference type="RefSeq" id="WP_092340287.1">
    <property type="nucleotide sequence ID" value="NZ_FNIB01000005.1"/>
</dbReference>
<accession>A0A4R8V458</accession>
<evidence type="ECO:0000313" key="5">
    <source>
        <dbReference type="Proteomes" id="UP000298252"/>
    </source>
</evidence>
<feature type="compositionally biased region" description="Pro residues" evidence="1">
    <location>
        <begin position="49"/>
        <end position="65"/>
    </location>
</feature>
<feature type="region of interest" description="Disordered" evidence="1">
    <location>
        <begin position="43"/>
        <end position="71"/>
    </location>
</feature>
<dbReference type="Gene3D" id="2.130.10.10">
    <property type="entry name" value="YVTN repeat-like/Quinoprotein amine dehydrogenase"/>
    <property type="match status" value="1"/>
</dbReference>